<dbReference type="AlphaFoldDB" id="A0A7Z0SNN0"/>
<sequence>MNKTNIHTAHCDVWETQDSTEPLVAPPPGYAPDTAQYLTGIRPVYDSLGRVMAQLAGIFLLYLSSQQRELPLDHGMFNLAQEQLDSCEEQLRALRIPHQARRHHGLLSEMCKHLQQVSKRIDSIETHQRNIFDDTDTRLLMRQLNKAQRCFIATSEPGAHLSPVDFSHACCSCGVSKGV</sequence>
<name>A0A7Z0SNN0_9GAMM</name>
<gene>
    <name evidence="1" type="ORF">HZU72_21550</name>
</gene>
<evidence type="ECO:0000313" key="2">
    <source>
        <dbReference type="Proteomes" id="UP000520876"/>
    </source>
</evidence>
<accession>A0A7Z0SNN0</accession>
<dbReference type="EMBL" id="JACCGK010000025">
    <property type="protein sequence ID" value="NYT74977.1"/>
    <property type="molecule type" value="Genomic_DNA"/>
</dbReference>
<dbReference type="RefSeq" id="WP_180095777.1">
    <property type="nucleotide sequence ID" value="NZ_JACCGK010000025.1"/>
</dbReference>
<reference evidence="1 2" key="1">
    <citation type="submission" date="2020-07" db="EMBL/GenBank/DDBJ databases">
        <title>Halomonas sp. QX-2 draft genome sequence.</title>
        <authorList>
            <person name="Qiu X."/>
        </authorList>
    </citation>
    <scope>NUCLEOTIDE SEQUENCE [LARGE SCALE GENOMIC DNA]</scope>
    <source>
        <strain evidence="1 2">QX-2</strain>
    </source>
</reference>
<evidence type="ECO:0000313" key="1">
    <source>
        <dbReference type="EMBL" id="NYT74977.1"/>
    </source>
</evidence>
<comment type="caution">
    <text evidence="1">The sequence shown here is derived from an EMBL/GenBank/DDBJ whole genome shotgun (WGS) entry which is preliminary data.</text>
</comment>
<proteinExistence type="predicted"/>
<dbReference type="Proteomes" id="UP000520876">
    <property type="component" value="Unassembled WGS sequence"/>
</dbReference>
<organism evidence="1 2">
    <name type="scientific">Vreelandella sedimenti</name>
    <dbReference type="NCBI Taxonomy" id="2729618"/>
    <lineage>
        <taxon>Bacteria</taxon>
        <taxon>Pseudomonadati</taxon>
        <taxon>Pseudomonadota</taxon>
        <taxon>Gammaproteobacteria</taxon>
        <taxon>Oceanospirillales</taxon>
        <taxon>Halomonadaceae</taxon>
        <taxon>Vreelandella</taxon>
    </lineage>
</organism>
<keyword evidence="2" id="KW-1185">Reference proteome</keyword>
<protein>
    <submittedName>
        <fullName evidence="1">Uncharacterized protein</fullName>
    </submittedName>
</protein>